<organism evidence="2 3">
    <name type="scientific">Apolygus lucorum</name>
    <name type="common">Small green plant bug</name>
    <name type="synonym">Lygocoris lucorum</name>
    <dbReference type="NCBI Taxonomy" id="248454"/>
    <lineage>
        <taxon>Eukaryota</taxon>
        <taxon>Metazoa</taxon>
        <taxon>Ecdysozoa</taxon>
        <taxon>Arthropoda</taxon>
        <taxon>Hexapoda</taxon>
        <taxon>Insecta</taxon>
        <taxon>Pterygota</taxon>
        <taxon>Neoptera</taxon>
        <taxon>Paraneoptera</taxon>
        <taxon>Hemiptera</taxon>
        <taxon>Heteroptera</taxon>
        <taxon>Panheteroptera</taxon>
        <taxon>Cimicomorpha</taxon>
        <taxon>Miridae</taxon>
        <taxon>Mirini</taxon>
        <taxon>Apolygus</taxon>
    </lineage>
</organism>
<accession>A0A8S9XF49</accession>
<dbReference type="AlphaFoldDB" id="A0A8S9XF49"/>
<keyword evidence="3" id="KW-1185">Reference proteome</keyword>
<sequence length="96" mass="10627">MLGVKETAKGDGVEITPIPPKSRNGKNYCFVDINHLKPTAAKEKLVQGSNEVIASSSLRRCASFFAVFSSNFKNADCRREKKVKWKRAAHAFGVNE</sequence>
<protein>
    <submittedName>
        <fullName evidence="2">Uncharacterized protein</fullName>
    </submittedName>
</protein>
<feature type="region of interest" description="Disordered" evidence="1">
    <location>
        <begin position="1"/>
        <end position="23"/>
    </location>
</feature>
<proteinExistence type="predicted"/>
<dbReference type="Proteomes" id="UP000466442">
    <property type="component" value="Unassembled WGS sequence"/>
</dbReference>
<comment type="caution">
    <text evidence="2">The sequence shown here is derived from an EMBL/GenBank/DDBJ whole genome shotgun (WGS) entry which is preliminary data.</text>
</comment>
<feature type="compositionally biased region" description="Basic and acidic residues" evidence="1">
    <location>
        <begin position="1"/>
        <end position="12"/>
    </location>
</feature>
<dbReference type="EMBL" id="WIXP02000008">
    <property type="protein sequence ID" value="KAF6206235.1"/>
    <property type="molecule type" value="Genomic_DNA"/>
</dbReference>
<evidence type="ECO:0000256" key="1">
    <source>
        <dbReference type="SAM" id="MobiDB-lite"/>
    </source>
</evidence>
<evidence type="ECO:0000313" key="3">
    <source>
        <dbReference type="Proteomes" id="UP000466442"/>
    </source>
</evidence>
<evidence type="ECO:0000313" key="2">
    <source>
        <dbReference type="EMBL" id="KAF6206235.1"/>
    </source>
</evidence>
<name>A0A8S9XF49_APOLU</name>
<gene>
    <name evidence="2" type="ORF">GE061_017464</name>
</gene>
<reference evidence="2" key="1">
    <citation type="journal article" date="2021" name="Mol. Ecol. Resour.">
        <title>Apolygus lucorum genome provides insights into omnivorousness and mesophyll feeding.</title>
        <authorList>
            <person name="Liu Y."/>
            <person name="Liu H."/>
            <person name="Wang H."/>
            <person name="Huang T."/>
            <person name="Liu B."/>
            <person name="Yang B."/>
            <person name="Yin L."/>
            <person name="Li B."/>
            <person name="Zhang Y."/>
            <person name="Zhang S."/>
            <person name="Jiang F."/>
            <person name="Zhang X."/>
            <person name="Ren Y."/>
            <person name="Wang B."/>
            <person name="Wang S."/>
            <person name="Lu Y."/>
            <person name="Wu K."/>
            <person name="Fan W."/>
            <person name="Wang G."/>
        </authorList>
    </citation>
    <scope>NUCLEOTIDE SEQUENCE</scope>
    <source>
        <strain evidence="2">12Hb</strain>
    </source>
</reference>